<evidence type="ECO:0000256" key="4">
    <source>
        <dbReference type="ARBA" id="ARBA00023125"/>
    </source>
</evidence>
<dbReference type="NCBIfam" id="TIGR02937">
    <property type="entry name" value="sigma70-ECF"/>
    <property type="match status" value="1"/>
</dbReference>
<dbReference type="InterPro" id="IPR014284">
    <property type="entry name" value="RNA_pol_sigma-70_dom"/>
</dbReference>
<keyword evidence="3" id="KW-0731">Sigma factor</keyword>
<evidence type="ECO:0000313" key="9">
    <source>
        <dbReference type="Proteomes" id="UP000541583"/>
    </source>
</evidence>
<dbReference type="Proteomes" id="UP000541583">
    <property type="component" value="Unassembled WGS sequence"/>
</dbReference>
<dbReference type="EMBL" id="JACHCB010000002">
    <property type="protein sequence ID" value="MBB6108493.1"/>
    <property type="molecule type" value="Genomic_DNA"/>
</dbReference>
<dbReference type="OrthoDB" id="9782108at2"/>
<dbReference type="InterPro" id="IPR013325">
    <property type="entry name" value="RNA_pol_sigma_r2"/>
</dbReference>
<name>A0A1N6S466_9SPHI</name>
<dbReference type="Proteomes" id="UP000548326">
    <property type="component" value="Unassembled WGS sequence"/>
</dbReference>
<reference evidence="9 10" key="1">
    <citation type="submission" date="2020-08" db="EMBL/GenBank/DDBJ databases">
        <title>Genomic Encyclopedia of Type Strains, Phase IV (KMG-V): Genome sequencing to study the core and pangenomes of soil and plant-associated prokaryotes.</title>
        <authorList>
            <person name="Whitman W."/>
        </authorList>
    </citation>
    <scope>NUCLEOTIDE SEQUENCE [LARGE SCALE GENOMIC DNA]</scope>
    <source>
        <strain evidence="7 9">ANJLi2</strain>
        <strain evidence="8 10">MP601</strain>
    </source>
</reference>
<keyword evidence="5" id="KW-0804">Transcription</keyword>
<dbReference type="SUPFAM" id="SSF88659">
    <property type="entry name" value="Sigma3 and sigma4 domains of RNA polymerase sigma factors"/>
    <property type="match status" value="1"/>
</dbReference>
<dbReference type="GO" id="GO:0016987">
    <property type="term" value="F:sigma factor activity"/>
    <property type="evidence" value="ECO:0007669"/>
    <property type="project" value="UniProtKB-KW"/>
</dbReference>
<evidence type="ECO:0000313" key="10">
    <source>
        <dbReference type="Proteomes" id="UP000548326"/>
    </source>
</evidence>
<proteinExistence type="inferred from homology"/>
<evidence type="ECO:0000256" key="1">
    <source>
        <dbReference type="ARBA" id="ARBA00010641"/>
    </source>
</evidence>
<dbReference type="RefSeq" id="WP_076371172.1">
    <property type="nucleotide sequence ID" value="NZ_FTMG01000002.1"/>
</dbReference>
<dbReference type="STRING" id="354630.SAMN05421821_102271"/>
<dbReference type="SUPFAM" id="SSF88946">
    <property type="entry name" value="Sigma2 domain of RNA polymerase sigma factors"/>
    <property type="match status" value="1"/>
</dbReference>
<dbReference type="PANTHER" id="PTHR43133:SF8">
    <property type="entry name" value="RNA POLYMERASE SIGMA FACTOR HI_1459-RELATED"/>
    <property type="match status" value="1"/>
</dbReference>
<dbReference type="Gene3D" id="1.10.1740.10">
    <property type="match status" value="1"/>
</dbReference>
<dbReference type="EMBL" id="JACHCA010000026">
    <property type="protein sequence ID" value="MBB6131593.1"/>
    <property type="molecule type" value="Genomic_DNA"/>
</dbReference>
<dbReference type="GO" id="GO:0003677">
    <property type="term" value="F:DNA binding"/>
    <property type="evidence" value="ECO:0007669"/>
    <property type="project" value="UniProtKB-KW"/>
</dbReference>
<keyword evidence="4" id="KW-0238">DNA-binding</keyword>
<dbReference type="InterPro" id="IPR013324">
    <property type="entry name" value="RNA_pol_sigma_r3/r4-like"/>
</dbReference>
<sequence>MVTEKQLLDPHHWVKAHADYLYSYTLSRLNDEEQAKDLVQETFLAALEKVDRFEGKSSERTWLTAILKNKIIDVYRKKSSGLANIAEQKAEEEQKDFFEEDNGHWTQAHQPLPFGIEDHEPLRGKEFNHILQLCMQKLPAMWMSVFTMKHMDEATTEFICSELRVTQANFWVIIHRAKLSLRACLQKNWI</sequence>
<feature type="domain" description="RNA polymerase sigma-70 region 2" evidence="6">
    <location>
        <begin position="14"/>
        <end position="79"/>
    </location>
</feature>
<accession>A0A1N6S466</accession>
<protein>
    <submittedName>
        <fullName evidence="8">RNA polymerase sigma-70 factor (ECF subfamily)</fullName>
    </submittedName>
</protein>
<comment type="similarity">
    <text evidence="1">Belongs to the sigma-70 factor family. ECF subfamily.</text>
</comment>
<organism evidence="8 10">
    <name type="scientific">Mucilaginibacter lappiensis</name>
    <dbReference type="NCBI Taxonomy" id="354630"/>
    <lineage>
        <taxon>Bacteria</taxon>
        <taxon>Pseudomonadati</taxon>
        <taxon>Bacteroidota</taxon>
        <taxon>Sphingobacteriia</taxon>
        <taxon>Sphingobacteriales</taxon>
        <taxon>Sphingobacteriaceae</taxon>
        <taxon>Mucilaginibacter</taxon>
    </lineage>
</organism>
<evidence type="ECO:0000256" key="5">
    <source>
        <dbReference type="ARBA" id="ARBA00023163"/>
    </source>
</evidence>
<dbReference type="InterPro" id="IPR039425">
    <property type="entry name" value="RNA_pol_sigma-70-like"/>
</dbReference>
<dbReference type="GO" id="GO:0006352">
    <property type="term" value="P:DNA-templated transcription initiation"/>
    <property type="evidence" value="ECO:0007669"/>
    <property type="project" value="InterPro"/>
</dbReference>
<evidence type="ECO:0000313" key="7">
    <source>
        <dbReference type="EMBL" id="MBB6108493.1"/>
    </source>
</evidence>
<evidence type="ECO:0000313" key="8">
    <source>
        <dbReference type="EMBL" id="MBB6131593.1"/>
    </source>
</evidence>
<dbReference type="AlphaFoldDB" id="A0A1N6S466"/>
<keyword evidence="2" id="KW-0805">Transcription regulation</keyword>
<dbReference type="Pfam" id="PF04542">
    <property type="entry name" value="Sigma70_r2"/>
    <property type="match status" value="1"/>
</dbReference>
<dbReference type="PANTHER" id="PTHR43133">
    <property type="entry name" value="RNA POLYMERASE ECF-TYPE SIGMA FACTO"/>
    <property type="match status" value="1"/>
</dbReference>
<comment type="caution">
    <text evidence="8">The sequence shown here is derived from an EMBL/GenBank/DDBJ whole genome shotgun (WGS) entry which is preliminary data.</text>
</comment>
<evidence type="ECO:0000256" key="3">
    <source>
        <dbReference type="ARBA" id="ARBA00023082"/>
    </source>
</evidence>
<dbReference type="InterPro" id="IPR007627">
    <property type="entry name" value="RNA_pol_sigma70_r2"/>
</dbReference>
<gene>
    <name evidence="8" type="ORF">HDF22_005744</name>
    <name evidence="7" type="ORF">HDF23_001228</name>
</gene>
<keyword evidence="9" id="KW-1185">Reference proteome</keyword>
<evidence type="ECO:0000256" key="2">
    <source>
        <dbReference type="ARBA" id="ARBA00023015"/>
    </source>
</evidence>
<evidence type="ECO:0000259" key="6">
    <source>
        <dbReference type="Pfam" id="PF04542"/>
    </source>
</evidence>